<accession>A0A4V1LTE7</accession>
<protein>
    <submittedName>
        <fullName evidence="2">DNA mismatch repair protein MutT</fullName>
    </submittedName>
</protein>
<reference evidence="2 3" key="1">
    <citation type="submission" date="2017-10" db="EMBL/GenBank/DDBJ databases">
        <title>Nyctiphanis sp. nov., isolated from the stomach of the euphausiid Nyctiphanes simplex (Hansen, 1911) in the Gulf of California.</title>
        <authorList>
            <person name="Gomez-Gil B."/>
            <person name="Aguilar-Mendez M."/>
            <person name="Lopez-Cortes A."/>
            <person name="Gomez-Gutierrez J."/>
            <person name="Roque A."/>
            <person name="Lang E."/>
            <person name="Gonzalez-Castillo A."/>
        </authorList>
    </citation>
    <scope>NUCLEOTIDE SEQUENCE [LARGE SCALE GENOMIC DNA]</scope>
    <source>
        <strain evidence="2 3">CAIM 600</strain>
    </source>
</reference>
<evidence type="ECO:0000313" key="2">
    <source>
        <dbReference type="EMBL" id="RXJ74938.1"/>
    </source>
</evidence>
<gene>
    <name evidence="2" type="ORF">CS022_01790</name>
</gene>
<dbReference type="AlphaFoldDB" id="A0A4V1LTE7"/>
<proteinExistence type="predicted"/>
<name>A0A4V1LTE7_9GAMM</name>
<dbReference type="PROSITE" id="PS51462">
    <property type="entry name" value="NUDIX"/>
    <property type="match status" value="1"/>
</dbReference>
<evidence type="ECO:0000313" key="3">
    <source>
        <dbReference type="Proteomes" id="UP000290287"/>
    </source>
</evidence>
<dbReference type="EMBL" id="PEIB01000001">
    <property type="protein sequence ID" value="RXJ74938.1"/>
    <property type="molecule type" value="Genomic_DNA"/>
</dbReference>
<dbReference type="Proteomes" id="UP000290287">
    <property type="component" value="Unassembled WGS sequence"/>
</dbReference>
<keyword evidence="3" id="KW-1185">Reference proteome</keyword>
<dbReference type="GO" id="GO:0003824">
    <property type="term" value="F:catalytic activity"/>
    <property type="evidence" value="ECO:0007669"/>
    <property type="project" value="UniProtKB-ARBA"/>
</dbReference>
<sequence>MDVTESEVKNFNGAKLATFYGSELIVYKRDNIEGIPYPDCWDFPGGGRENNESPEVCALREFEEEFSVKVPESRIHFKKYVKSHTGKGGAYFLALTLQQEEFEQIQFGDEGQYWQLMTIEQYLAHPKAIPALKERLTAYLSERTNTK</sequence>
<dbReference type="CDD" id="cd04682">
    <property type="entry name" value="NUDIX_Hydrolase"/>
    <property type="match status" value="1"/>
</dbReference>
<evidence type="ECO:0000259" key="1">
    <source>
        <dbReference type="PROSITE" id="PS51462"/>
    </source>
</evidence>
<dbReference type="RefSeq" id="WP_129120825.1">
    <property type="nucleotide sequence ID" value="NZ_PEIB01000001.1"/>
</dbReference>
<comment type="caution">
    <text evidence="2">The sequence shown here is derived from an EMBL/GenBank/DDBJ whole genome shotgun (WGS) entry which is preliminary data.</text>
</comment>
<feature type="domain" description="Nudix hydrolase" evidence="1">
    <location>
        <begin position="6"/>
        <end position="142"/>
    </location>
</feature>
<dbReference type="InterPro" id="IPR015797">
    <property type="entry name" value="NUDIX_hydrolase-like_dom_sf"/>
</dbReference>
<dbReference type="OrthoDB" id="289720at2"/>
<dbReference type="SUPFAM" id="SSF55811">
    <property type="entry name" value="Nudix"/>
    <property type="match status" value="1"/>
</dbReference>
<dbReference type="Pfam" id="PF00293">
    <property type="entry name" value="NUDIX"/>
    <property type="match status" value="1"/>
</dbReference>
<organism evidence="2 3">
    <name type="scientific">Veronia nyctiphanis</name>
    <dbReference type="NCBI Taxonomy" id="1278244"/>
    <lineage>
        <taxon>Bacteria</taxon>
        <taxon>Pseudomonadati</taxon>
        <taxon>Pseudomonadota</taxon>
        <taxon>Gammaproteobacteria</taxon>
        <taxon>Vibrionales</taxon>
        <taxon>Vibrionaceae</taxon>
        <taxon>Veronia</taxon>
    </lineage>
</organism>
<dbReference type="Gene3D" id="3.90.79.10">
    <property type="entry name" value="Nucleoside Triphosphate Pyrophosphohydrolase"/>
    <property type="match status" value="1"/>
</dbReference>
<dbReference type="InterPro" id="IPR000086">
    <property type="entry name" value="NUDIX_hydrolase_dom"/>
</dbReference>